<feature type="region of interest" description="Disordered" evidence="1">
    <location>
        <begin position="268"/>
        <end position="291"/>
    </location>
</feature>
<accession>A0A183STI6</accession>
<keyword evidence="2" id="KW-0472">Membrane</keyword>
<keyword evidence="2" id="KW-0812">Transmembrane</keyword>
<keyword evidence="2" id="KW-1133">Transmembrane helix</keyword>
<dbReference type="Proteomes" id="UP000275846">
    <property type="component" value="Unassembled WGS sequence"/>
</dbReference>
<feature type="transmembrane region" description="Helical" evidence="2">
    <location>
        <begin position="172"/>
        <end position="194"/>
    </location>
</feature>
<reference evidence="5" key="1">
    <citation type="submission" date="2016-06" db="UniProtKB">
        <authorList>
            <consortium name="WormBaseParasite"/>
        </authorList>
    </citation>
    <scope>IDENTIFICATION</scope>
</reference>
<dbReference type="OrthoDB" id="6304680at2759"/>
<proteinExistence type="predicted"/>
<dbReference type="WBParaSite" id="SSLN_0000781601-mRNA-1">
    <property type="protein sequence ID" value="SSLN_0000781601-mRNA-1"/>
    <property type="gene ID" value="SSLN_0000781601"/>
</dbReference>
<evidence type="ECO:0000313" key="5">
    <source>
        <dbReference type="WBParaSite" id="SSLN_0000781601-mRNA-1"/>
    </source>
</evidence>
<feature type="region of interest" description="Disordered" evidence="1">
    <location>
        <begin position="1"/>
        <end position="28"/>
    </location>
</feature>
<evidence type="ECO:0000313" key="4">
    <source>
        <dbReference type="Proteomes" id="UP000275846"/>
    </source>
</evidence>
<feature type="compositionally biased region" description="Polar residues" evidence="1">
    <location>
        <begin position="268"/>
        <end position="280"/>
    </location>
</feature>
<evidence type="ECO:0000256" key="1">
    <source>
        <dbReference type="SAM" id="MobiDB-lite"/>
    </source>
</evidence>
<protein>
    <submittedName>
        <fullName evidence="5">C-CAP/cofactor C-like domain-containing protein</fullName>
    </submittedName>
</protein>
<name>A0A183STI6_SCHSO</name>
<feature type="region of interest" description="Disordered" evidence="1">
    <location>
        <begin position="223"/>
        <end position="244"/>
    </location>
</feature>
<reference evidence="3 4" key="2">
    <citation type="submission" date="2018-11" db="EMBL/GenBank/DDBJ databases">
        <authorList>
            <consortium name="Pathogen Informatics"/>
        </authorList>
    </citation>
    <scope>NUCLEOTIDE SEQUENCE [LARGE SCALE GENOMIC DNA]</scope>
    <source>
        <strain evidence="3 4">NST_G2</strain>
    </source>
</reference>
<dbReference type="EMBL" id="UYSU01034188">
    <property type="protein sequence ID" value="VDL93919.1"/>
    <property type="molecule type" value="Genomic_DNA"/>
</dbReference>
<gene>
    <name evidence="3" type="ORF">SSLN_LOCUS7534</name>
</gene>
<keyword evidence="4" id="KW-1185">Reference proteome</keyword>
<organism evidence="5">
    <name type="scientific">Schistocephalus solidus</name>
    <name type="common">Tapeworm</name>
    <dbReference type="NCBI Taxonomy" id="70667"/>
    <lineage>
        <taxon>Eukaryota</taxon>
        <taxon>Metazoa</taxon>
        <taxon>Spiralia</taxon>
        <taxon>Lophotrochozoa</taxon>
        <taxon>Platyhelminthes</taxon>
        <taxon>Cestoda</taxon>
        <taxon>Eucestoda</taxon>
        <taxon>Diphyllobothriidea</taxon>
        <taxon>Diphyllobothriidae</taxon>
        <taxon>Schistocephalus</taxon>
    </lineage>
</organism>
<feature type="compositionally biased region" description="Basic and acidic residues" evidence="1">
    <location>
        <begin position="223"/>
        <end position="236"/>
    </location>
</feature>
<sequence>MFSSGGEIDRYAGDQVGPRCRWSDGSLPRHLQDEVSTSTHVMPPRVSVRHVIPKEIEPTGLPFDNNEDAFYENLERYFGSTTTNPQSDLTEEPSVSLTNVDYTEIAESLNSSHVSTLQTVKDGRFVRCVADCGVTYERLTFEDCNRTQLKILHPSLRSTLTTSKTTLLPVEIVFLVSMIFVALGTLLTGVFACIHGRRQRTPSKDAFVYFHETYNASEAAIQEEKDGSNHRLDELHSSSPKTSELIYPDLDLPSSSCSTSGCYPMLTRQSPSSPADTADNNDVGGGGVGVGGDRRLPWTQLNLLFSTDQYSLLEAGCRPPVSPGNAAYTATGVPTSPTNHKNWPNDELLDCGSVGPCSFRHACERSLSPIWVN</sequence>
<evidence type="ECO:0000313" key="3">
    <source>
        <dbReference type="EMBL" id="VDL93919.1"/>
    </source>
</evidence>
<dbReference type="AlphaFoldDB" id="A0A183STI6"/>
<evidence type="ECO:0000256" key="2">
    <source>
        <dbReference type="SAM" id="Phobius"/>
    </source>
</evidence>